<reference evidence="1" key="1">
    <citation type="submission" date="2017-10" db="EMBL/GenBank/DDBJ databases">
        <title>Draft genome sequence of the planktic cyanobacteria Tychonema bourrellyi isolated from alpine lentic freshwater.</title>
        <authorList>
            <person name="Tett A."/>
            <person name="Armanini F."/>
            <person name="Asnicar F."/>
            <person name="Boscaini A."/>
            <person name="Pasolli E."/>
            <person name="Zolfo M."/>
            <person name="Donati C."/>
            <person name="Salmaso N."/>
            <person name="Segata N."/>
        </authorList>
    </citation>
    <scope>NUCLEOTIDE SEQUENCE</scope>
    <source>
        <strain evidence="1">FEM_GT703</strain>
    </source>
</reference>
<gene>
    <name evidence="1" type="ORF">CP500_014565</name>
</gene>
<evidence type="ECO:0000313" key="2">
    <source>
        <dbReference type="Proteomes" id="UP000226442"/>
    </source>
</evidence>
<comment type="caution">
    <text evidence="1">The sequence shown here is derived from an EMBL/GenBank/DDBJ whole genome shotgun (WGS) entry which is preliminary data.</text>
</comment>
<keyword evidence="2" id="KW-1185">Reference proteome</keyword>
<dbReference type="NCBIfam" id="NF033431">
    <property type="entry name" value="cinnamycin_RiPP"/>
    <property type="match status" value="1"/>
</dbReference>
<sequence length="96" mass="10498">MKKNNVAETLVANPVEELLLRAVIDPEFRSEILTNPEAFGIPTNTETLVFLHSVAQQDMSFVELVNDSTNFAAPGSDNCRCTCVTGFTLRCDGTSM</sequence>
<accession>A0A2G4EYY8</accession>
<name>A0A2G4EYY8_9CYAN</name>
<dbReference type="RefSeq" id="WP_096832221.1">
    <property type="nucleotide sequence ID" value="NZ_NXIB02000081.1"/>
</dbReference>
<dbReference type="EMBL" id="NXIB02000081">
    <property type="protein sequence ID" value="PHX54729.1"/>
    <property type="molecule type" value="Genomic_DNA"/>
</dbReference>
<organism evidence="1 2">
    <name type="scientific">Tychonema bourrellyi FEM_GT703</name>
    <dbReference type="NCBI Taxonomy" id="2040638"/>
    <lineage>
        <taxon>Bacteria</taxon>
        <taxon>Bacillati</taxon>
        <taxon>Cyanobacteriota</taxon>
        <taxon>Cyanophyceae</taxon>
        <taxon>Oscillatoriophycideae</taxon>
        <taxon>Oscillatoriales</taxon>
        <taxon>Microcoleaceae</taxon>
        <taxon>Tychonema</taxon>
    </lineage>
</organism>
<evidence type="ECO:0000313" key="1">
    <source>
        <dbReference type="EMBL" id="PHX54729.1"/>
    </source>
</evidence>
<dbReference type="OrthoDB" id="3540705at2"/>
<dbReference type="Pfam" id="PF19398">
    <property type="entry name" value="DurB-like"/>
    <property type="match status" value="1"/>
</dbReference>
<dbReference type="InterPro" id="IPR046016">
    <property type="entry name" value="Dur/DurB-like"/>
</dbReference>
<dbReference type="Proteomes" id="UP000226442">
    <property type="component" value="Unassembled WGS sequence"/>
</dbReference>
<dbReference type="AlphaFoldDB" id="A0A2G4EYY8"/>
<dbReference type="InterPro" id="IPR048275">
    <property type="entry name" value="Cinnamycin_RiPP"/>
</dbReference>
<proteinExistence type="predicted"/>
<protein>
    <submittedName>
        <fullName evidence="1">Cinnamycin family lantibiotic</fullName>
    </submittedName>
</protein>